<evidence type="ECO:0000313" key="2">
    <source>
        <dbReference type="Proteomes" id="UP000819052"/>
    </source>
</evidence>
<name>A0ABX0MB56_9BURK</name>
<gene>
    <name evidence="1" type="ORF">F1609_30430</name>
</gene>
<dbReference type="RefSeq" id="WP_167081099.1">
    <property type="nucleotide sequence ID" value="NZ_VVIW01000032.1"/>
</dbReference>
<dbReference type="EMBL" id="VVIW01000032">
    <property type="protein sequence ID" value="NHZ44441.1"/>
    <property type="molecule type" value="Genomic_DNA"/>
</dbReference>
<protein>
    <submittedName>
        <fullName evidence="1">Uncharacterized protein</fullName>
    </submittedName>
</protein>
<evidence type="ECO:0000313" key="1">
    <source>
        <dbReference type="EMBL" id="NHZ44441.1"/>
    </source>
</evidence>
<reference evidence="1 2" key="1">
    <citation type="submission" date="2019-09" db="EMBL/GenBank/DDBJ databases">
        <title>Taxonomy of Antarctic Massilia spp.: description of Massilia rubra sp. nov., Massilia aquatica sp. nov., Massilia mucilaginosa sp. nov., Massilia frigida sp. nov. isolated from streams, lakes and regoliths.</title>
        <authorList>
            <person name="Holochova P."/>
            <person name="Sedlacek I."/>
            <person name="Kralova S."/>
            <person name="Maslanova I."/>
            <person name="Busse H.-J."/>
            <person name="Stankova E."/>
            <person name="Vrbovska V."/>
            <person name="Kovarovic V."/>
            <person name="Bartak M."/>
            <person name="Svec P."/>
            <person name="Pantucek R."/>
        </authorList>
    </citation>
    <scope>NUCLEOTIDE SEQUENCE [LARGE SCALE GENOMIC DNA]</scope>
    <source>
        <strain evidence="1 2">CCM 8693</strain>
    </source>
</reference>
<comment type="caution">
    <text evidence="1">The sequence shown here is derived from an EMBL/GenBank/DDBJ whole genome shotgun (WGS) entry which is preliminary data.</text>
</comment>
<proteinExistence type="predicted"/>
<sequence length="121" mass="13391">MQCDIEAFVKISDTDAVLSLLATVTGPLVNVDDDPPDDPHLHIYKSGALLLILSPMDDGFLSVWMNAASPWPSSPAFARFLAAHLQCIVRCDPQSDYPEVPWYSDVFLHIEGGVETLFSWE</sequence>
<accession>A0ABX0MB56</accession>
<dbReference type="Proteomes" id="UP000819052">
    <property type="component" value="Unassembled WGS sequence"/>
</dbReference>
<keyword evidence="2" id="KW-1185">Reference proteome</keyword>
<organism evidence="1 2">
    <name type="scientific">Massilia aquatica</name>
    <dbReference type="NCBI Taxonomy" id="2609000"/>
    <lineage>
        <taxon>Bacteria</taxon>
        <taxon>Pseudomonadati</taxon>
        <taxon>Pseudomonadota</taxon>
        <taxon>Betaproteobacteria</taxon>
        <taxon>Burkholderiales</taxon>
        <taxon>Oxalobacteraceae</taxon>
        <taxon>Telluria group</taxon>
        <taxon>Massilia</taxon>
    </lineage>
</organism>